<protein>
    <submittedName>
        <fullName evidence="12">ABC transporter, ATP-binding/permease protein</fullName>
    </submittedName>
</protein>
<feature type="transmembrane region" description="Helical" evidence="9">
    <location>
        <begin position="66"/>
        <end position="87"/>
    </location>
</feature>
<keyword evidence="8 9" id="KW-0472">Membrane</keyword>
<evidence type="ECO:0000256" key="4">
    <source>
        <dbReference type="ARBA" id="ARBA00022692"/>
    </source>
</evidence>
<evidence type="ECO:0000256" key="3">
    <source>
        <dbReference type="ARBA" id="ARBA00022475"/>
    </source>
</evidence>
<dbReference type="KEGG" id="mec:Q7C_383"/>
<evidence type="ECO:0000256" key="2">
    <source>
        <dbReference type="ARBA" id="ARBA00022448"/>
    </source>
</evidence>
<dbReference type="Gene3D" id="1.20.1560.10">
    <property type="entry name" value="ABC transporter type 1, transmembrane domain"/>
    <property type="match status" value="1"/>
</dbReference>
<feature type="transmembrane region" description="Helical" evidence="9">
    <location>
        <begin position="251"/>
        <end position="273"/>
    </location>
</feature>
<evidence type="ECO:0000256" key="5">
    <source>
        <dbReference type="ARBA" id="ARBA00022741"/>
    </source>
</evidence>
<dbReference type="InterPro" id="IPR027417">
    <property type="entry name" value="P-loop_NTPase"/>
</dbReference>
<dbReference type="OrthoDB" id="9759820at2"/>
<dbReference type="InterPro" id="IPR017871">
    <property type="entry name" value="ABC_transporter-like_CS"/>
</dbReference>
<organism evidence="12 13">
    <name type="scientific">Methylophaga frappieri (strain ATCC BAA-2434 / DSM 25690 / JAM7)</name>
    <dbReference type="NCBI Taxonomy" id="754477"/>
    <lineage>
        <taxon>Bacteria</taxon>
        <taxon>Pseudomonadati</taxon>
        <taxon>Pseudomonadota</taxon>
        <taxon>Gammaproteobacteria</taxon>
        <taxon>Thiotrichales</taxon>
        <taxon>Piscirickettsiaceae</taxon>
        <taxon>Methylophaga</taxon>
    </lineage>
</organism>
<evidence type="ECO:0000256" key="6">
    <source>
        <dbReference type="ARBA" id="ARBA00022840"/>
    </source>
</evidence>
<dbReference type="SUPFAM" id="SSF52540">
    <property type="entry name" value="P-loop containing nucleoside triphosphate hydrolases"/>
    <property type="match status" value="1"/>
</dbReference>
<dbReference type="InterPro" id="IPR011527">
    <property type="entry name" value="ABC1_TM_dom"/>
</dbReference>
<dbReference type="GO" id="GO:0015421">
    <property type="term" value="F:ABC-type oligopeptide transporter activity"/>
    <property type="evidence" value="ECO:0007669"/>
    <property type="project" value="TreeGrafter"/>
</dbReference>
<dbReference type="GO" id="GO:0005524">
    <property type="term" value="F:ATP binding"/>
    <property type="evidence" value="ECO:0007669"/>
    <property type="project" value="UniProtKB-KW"/>
</dbReference>
<dbReference type="Pfam" id="PF00664">
    <property type="entry name" value="ABC_membrane"/>
    <property type="match status" value="1"/>
</dbReference>
<dbReference type="STRING" id="754477.Q7C_383"/>
<dbReference type="PROSITE" id="PS00211">
    <property type="entry name" value="ABC_TRANSPORTER_1"/>
    <property type="match status" value="1"/>
</dbReference>
<dbReference type="GO" id="GO:0005886">
    <property type="term" value="C:plasma membrane"/>
    <property type="evidence" value="ECO:0007669"/>
    <property type="project" value="UniProtKB-SubCell"/>
</dbReference>
<dbReference type="InterPro" id="IPR039421">
    <property type="entry name" value="Type_1_exporter"/>
</dbReference>
<evidence type="ECO:0000259" key="11">
    <source>
        <dbReference type="PROSITE" id="PS50929"/>
    </source>
</evidence>
<dbReference type="HOGENOM" id="CLU_000604_84_9_6"/>
<reference evidence="12 13" key="1">
    <citation type="journal article" date="2012" name="J. Bacteriol.">
        <title>Complete genome sequences of Methylophaga sp. strain JAM1 and Methylophaga sp. strain JAM7.</title>
        <authorList>
            <person name="Villeneuve C."/>
            <person name="Martineau C."/>
            <person name="Mauffrey F."/>
            <person name="Villemur R."/>
        </authorList>
    </citation>
    <scope>NUCLEOTIDE SEQUENCE [LARGE SCALE GENOMIC DNA]</scope>
    <source>
        <strain evidence="12 13">JAM7</strain>
    </source>
</reference>
<dbReference type="InterPro" id="IPR003439">
    <property type="entry name" value="ABC_transporter-like_ATP-bd"/>
</dbReference>
<evidence type="ECO:0000313" key="13">
    <source>
        <dbReference type="Proteomes" id="UP000009145"/>
    </source>
</evidence>
<dbReference type="eggNOG" id="COG1132">
    <property type="taxonomic scope" value="Bacteria"/>
</dbReference>
<feature type="transmembrane region" description="Helical" evidence="9">
    <location>
        <begin position="24"/>
        <end position="46"/>
    </location>
</feature>
<dbReference type="FunFam" id="3.40.50.300:FF:000221">
    <property type="entry name" value="Multidrug ABC transporter ATP-binding protein"/>
    <property type="match status" value="1"/>
</dbReference>
<keyword evidence="4 9" id="KW-0812">Transmembrane</keyword>
<feature type="domain" description="ABC transmembrane type-1" evidence="11">
    <location>
        <begin position="25"/>
        <end position="309"/>
    </location>
</feature>
<dbReference type="EMBL" id="CP003380">
    <property type="protein sequence ID" value="AFJ01558.1"/>
    <property type="molecule type" value="Genomic_DNA"/>
</dbReference>
<evidence type="ECO:0000256" key="1">
    <source>
        <dbReference type="ARBA" id="ARBA00004651"/>
    </source>
</evidence>
<dbReference type="CDD" id="cd07346">
    <property type="entry name" value="ABC_6TM_exporters"/>
    <property type="match status" value="1"/>
</dbReference>
<dbReference type="PANTHER" id="PTHR43394">
    <property type="entry name" value="ATP-DEPENDENT PERMEASE MDL1, MITOCHONDRIAL"/>
    <property type="match status" value="1"/>
</dbReference>
<dbReference type="SUPFAM" id="SSF90123">
    <property type="entry name" value="ABC transporter transmembrane region"/>
    <property type="match status" value="1"/>
</dbReference>
<dbReference type="RefSeq" id="WP_014703008.1">
    <property type="nucleotide sequence ID" value="NC_017856.1"/>
</dbReference>
<dbReference type="Pfam" id="PF00005">
    <property type="entry name" value="ABC_tran"/>
    <property type="match status" value="1"/>
</dbReference>
<dbReference type="Proteomes" id="UP000009145">
    <property type="component" value="Chromosome"/>
</dbReference>
<dbReference type="PROSITE" id="PS50893">
    <property type="entry name" value="ABC_TRANSPORTER_2"/>
    <property type="match status" value="1"/>
</dbReference>
<dbReference type="InterPro" id="IPR003593">
    <property type="entry name" value="AAA+_ATPase"/>
</dbReference>
<sequence length="595" mass="64978">MEKSAEGTGWPTLLKLAGAQKGQLFFALLLTALAVICELLPYWILFQAIDAILNQAADLPQQFLSLAGWLAVALVLKTVLYGLAYFFSHQAAFKILAGTRKQLVSQLANAPLAWLQKNPSGRLKQSVLQDVENVEMVISHHSVEVFAALLSPLLVTVFLFWIDWRLALAALAVVPLAILASTLFMRDTSAQYEQHNKTAAGLSSATVEYLRNMPVMKMFRQDSSTFQVMRYRLACYYDLITDLTQKTVPGWALFTSLLGANVLFILPVGIGLYNASEVTLSQIIMVVILGSGMLKPLLKVSRFFMEINEVLAGIQHLQPILDLTPEQAGQPVDIQQPVTLIFERVSFRYGLRSILKEIDLTFVAGSHTVILGPSGAGKSTLAQLLGGLLLPNSGRILINGTSLSTLSQQQRAALIAVASQEVFLFKGSIIDNLRLGSPHASKTEIATAIGAAQAETLIASLPDGYDTLVAEQGIRLSGGERQRIAIARALLADTPIVVLDEATASLDNQTQRAFYQGLKTHYPDKTFLIIAHRSQGREDADQIVIIEQGEIQACGTHSTLLQSNAYYQQQWQWQQNTESWSIGVPVNGSSGAQYG</sequence>
<keyword evidence="2" id="KW-0813">Transport</keyword>
<keyword evidence="5" id="KW-0547">Nucleotide-binding</keyword>
<evidence type="ECO:0000256" key="9">
    <source>
        <dbReference type="SAM" id="Phobius"/>
    </source>
</evidence>
<evidence type="ECO:0000256" key="7">
    <source>
        <dbReference type="ARBA" id="ARBA00022989"/>
    </source>
</evidence>
<dbReference type="GO" id="GO:0016887">
    <property type="term" value="F:ATP hydrolysis activity"/>
    <property type="evidence" value="ECO:0007669"/>
    <property type="project" value="InterPro"/>
</dbReference>
<feature type="transmembrane region" description="Helical" evidence="9">
    <location>
        <begin position="145"/>
        <end position="162"/>
    </location>
</feature>
<dbReference type="AlphaFoldDB" id="I1YF65"/>
<feature type="domain" description="ABC transporter" evidence="10">
    <location>
        <begin position="340"/>
        <end position="573"/>
    </location>
</feature>
<proteinExistence type="predicted"/>
<keyword evidence="7 9" id="KW-1133">Transmembrane helix</keyword>
<dbReference type="Gene3D" id="3.40.50.300">
    <property type="entry name" value="P-loop containing nucleotide triphosphate hydrolases"/>
    <property type="match status" value="1"/>
</dbReference>
<keyword evidence="13" id="KW-1185">Reference proteome</keyword>
<evidence type="ECO:0000313" key="12">
    <source>
        <dbReference type="EMBL" id="AFJ01558.1"/>
    </source>
</evidence>
<accession>I1YF65</accession>
<comment type="subcellular location">
    <subcellularLocation>
        <location evidence="1">Cell membrane</location>
        <topology evidence="1">Multi-pass membrane protein</topology>
    </subcellularLocation>
</comment>
<dbReference type="InterPro" id="IPR036640">
    <property type="entry name" value="ABC1_TM_sf"/>
</dbReference>
<gene>
    <name evidence="12" type="ordered locus">Q7C_383</name>
</gene>
<dbReference type="PROSITE" id="PS50929">
    <property type="entry name" value="ABC_TM1F"/>
    <property type="match status" value="1"/>
</dbReference>
<keyword evidence="3" id="KW-1003">Cell membrane</keyword>
<dbReference type="PATRIC" id="fig|754477.3.peg.378"/>
<dbReference type="PANTHER" id="PTHR43394:SF1">
    <property type="entry name" value="ATP-BINDING CASSETTE SUB-FAMILY B MEMBER 10, MITOCHONDRIAL"/>
    <property type="match status" value="1"/>
</dbReference>
<feature type="transmembrane region" description="Helical" evidence="9">
    <location>
        <begin position="168"/>
        <end position="185"/>
    </location>
</feature>
<evidence type="ECO:0000256" key="8">
    <source>
        <dbReference type="ARBA" id="ARBA00023136"/>
    </source>
</evidence>
<dbReference type="SMART" id="SM00382">
    <property type="entry name" value="AAA"/>
    <property type="match status" value="1"/>
</dbReference>
<name>I1YF65_METFJ</name>
<keyword evidence="6 12" id="KW-0067">ATP-binding</keyword>
<evidence type="ECO:0000259" key="10">
    <source>
        <dbReference type="PROSITE" id="PS50893"/>
    </source>
</evidence>